<evidence type="ECO:0000313" key="3">
    <source>
        <dbReference type="Proteomes" id="UP001589536"/>
    </source>
</evidence>
<reference evidence="2 3" key="1">
    <citation type="submission" date="2024-09" db="EMBL/GenBank/DDBJ databases">
        <authorList>
            <person name="Sun Q."/>
            <person name="Mori K."/>
        </authorList>
    </citation>
    <scope>NUCLEOTIDE SEQUENCE [LARGE SCALE GENOMIC DNA]</scope>
    <source>
        <strain evidence="2 3">JCM 13519</strain>
    </source>
</reference>
<organism evidence="2 3">
    <name type="scientific">Arthrobacter methylotrophus</name>
    <dbReference type="NCBI Taxonomy" id="121291"/>
    <lineage>
        <taxon>Bacteria</taxon>
        <taxon>Bacillati</taxon>
        <taxon>Actinomycetota</taxon>
        <taxon>Actinomycetes</taxon>
        <taxon>Micrococcales</taxon>
        <taxon>Micrococcaceae</taxon>
        <taxon>Arthrobacter</taxon>
    </lineage>
</organism>
<name>A0ABV5UTS2_9MICC</name>
<evidence type="ECO:0000313" key="2">
    <source>
        <dbReference type="EMBL" id="MFB9715601.1"/>
    </source>
</evidence>
<dbReference type="EMBL" id="JBHMBH010000036">
    <property type="protein sequence ID" value="MFB9715601.1"/>
    <property type="molecule type" value="Genomic_DNA"/>
</dbReference>
<sequence>MSATDNERRQDLGLPVIPDPPEHHCTKGWLSETPDGLPIPCLTCRPWLRPNIRATPKTIETPTQKDN</sequence>
<comment type="caution">
    <text evidence="2">The sequence shown here is derived from an EMBL/GenBank/DDBJ whole genome shotgun (WGS) entry which is preliminary data.</text>
</comment>
<accession>A0ABV5UTS2</accession>
<evidence type="ECO:0000256" key="1">
    <source>
        <dbReference type="SAM" id="MobiDB-lite"/>
    </source>
</evidence>
<dbReference type="Proteomes" id="UP001589536">
    <property type="component" value="Unassembled WGS sequence"/>
</dbReference>
<gene>
    <name evidence="2" type="ORF">ACFFPI_15975</name>
</gene>
<protein>
    <submittedName>
        <fullName evidence="2">Uncharacterized protein</fullName>
    </submittedName>
</protein>
<feature type="compositionally biased region" description="Basic and acidic residues" evidence="1">
    <location>
        <begin position="1"/>
        <end position="11"/>
    </location>
</feature>
<feature type="region of interest" description="Disordered" evidence="1">
    <location>
        <begin position="1"/>
        <end position="21"/>
    </location>
</feature>
<dbReference type="RefSeq" id="WP_345050630.1">
    <property type="nucleotide sequence ID" value="NZ_BAABED010000001.1"/>
</dbReference>
<keyword evidence="3" id="KW-1185">Reference proteome</keyword>
<proteinExistence type="predicted"/>